<comment type="catalytic activity">
    <reaction evidence="11">
        <text>(2R)-2,3-dihydroxy-3-methylbutanoate = 3-methyl-2-oxobutanoate + H2O</text>
        <dbReference type="Rhea" id="RHEA:24809"/>
        <dbReference type="ChEBI" id="CHEBI:11851"/>
        <dbReference type="ChEBI" id="CHEBI:15377"/>
        <dbReference type="ChEBI" id="CHEBI:49072"/>
        <dbReference type="EC" id="4.2.1.9"/>
    </reaction>
    <physiologicalReaction direction="left-to-right" evidence="11">
        <dbReference type="Rhea" id="RHEA:24810"/>
    </physiologicalReaction>
</comment>
<comment type="cofactor">
    <cofactor evidence="1 15">
        <name>Mg(2+)</name>
        <dbReference type="ChEBI" id="CHEBI:18420"/>
    </cofactor>
</comment>
<dbReference type="Gene3D" id="3.50.30.80">
    <property type="entry name" value="IlvD/EDD C-terminal domain-like"/>
    <property type="match status" value="1"/>
</dbReference>
<dbReference type="AlphaFoldDB" id="A0A4R3MJ83"/>
<feature type="binding site" evidence="15">
    <location>
        <position position="451"/>
    </location>
    <ligand>
        <name>Mg(2+)</name>
        <dbReference type="ChEBI" id="CHEBI:18420"/>
    </ligand>
</feature>
<comment type="caution">
    <text evidence="15">Lacks conserved residue(s) required for the propagation of feature annotation.</text>
</comment>
<dbReference type="EC" id="4.2.1.9" evidence="14 15"/>
<evidence type="ECO:0000256" key="10">
    <source>
        <dbReference type="ARBA" id="ARBA00023304"/>
    </source>
</evidence>
<dbReference type="InterPro" id="IPR042096">
    <property type="entry name" value="Dihydro-acid_dehy_C"/>
</dbReference>
<comment type="pathway">
    <text evidence="13 15">Amino-acid biosynthesis; L-isoleucine biosynthesis; L-isoleucine from 2-oxobutanoate: step 3/4.</text>
</comment>
<dbReference type="InterPro" id="IPR020558">
    <property type="entry name" value="DiOHA_6PGluconate_deHydtase_CS"/>
</dbReference>
<keyword evidence="10 15" id="KW-0100">Branched-chain amino acid biosynthesis</keyword>
<comment type="caution">
    <text evidence="18">The sequence shown here is derived from an EMBL/GenBank/DDBJ whole genome shotgun (WGS) entry which is preliminary data.</text>
</comment>
<feature type="binding site" evidence="15">
    <location>
        <position position="56"/>
    </location>
    <ligand>
        <name>[2Fe-2S] cluster</name>
        <dbReference type="ChEBI" id="CHEBI:190135"/>
    </ligand>
</feature>
<dbReference type="PROSITE" id="PS00886">
    <property type="entry name" value="ILVD_EDD_1"/>
    <property type="match status" value="1"/>
</dbReference>
<evidence type="ECO:0000256" key="8">
    <source>
        <dbReference type="ARBA" id="ARBA00023014"/>
    </source>
</evidence>
<dbReference type="UniPathway" id="UPA00049">
    <property type="reaction ID" value="UER00061"/>
</dbReference>
<dbReference type="UniPathway" id="UPA00047">
    <property type="reaction ID" value="UER00057"/>
</dbReference>
<dbReference type="NCBIfam" id="NF002068">
    <property type="entry name" value="PRK00911.1"/>
    <property type="match status" value="1"/>
</dbReference>
<keyword evidence="4 15" id="KW-0001">2Fe-2S</keyword>
<dbReference type="Pfam" id="PF00920">
    <property type="entry name" value="ILVD_EDD_N"/>
    <property type="match status" value="1"/>
</dbReference>
<feature type="binding site" evidence="15">
    <location>
        <position position="130"/>
    </location>
    <ligand>
        <name>Mg(2+)</name>
        <dbReference type="ChEBI" id="CHEBI:18420"/>
    </ligand>
</feature>
<evidence type="ECO:0000313" key="19">
    <source>
        <dbReference type="Proteomes" id="UP000295678"/>
    </source>
</evidence>
<dbReference type="PROSITE" id="PS00887">
    <property type="entry name" value="ILVD_EDD_2"/>
    <property type="match status" value="1"/>
</dbReference>
<keyword evidence="5 15" id="KW-0479">Metal-binding</keyword>
<feature type="binding site" evidence="15">
    <location>
        <position position="88"/>
    </location>
    <ligand>
        <name>Mg(2+)</name>
        <dbReference type="ChEBI" id="CHEBI:18420"/>
    </ligand>
</feature>
<dbReference type="GO" id="GO:0000287">
    <property type="term" value="F:magnesium ion binding"/>
    <property type="evidence" value="ECO:0007669"/>
    <property type="project" value="UniProtKB-UniRule"/>
</dbReference>
<protein>
    <recommendedName>
        <fullName evidence="14 15">Dihydroxy-acid dehydratase</fullName>
        <shortName evidence="15">DAD</shortName>
        <ecNumber evidence="14 15">4.2.1.9</ecNumber>
    </recommendedName>
</protein>
<dbReference type="GO" id="GO:0004160">
    <property type="term" value="F:dihydroxy-acid dehydratase activity"/>
    <property type="evidence" value="ECO:0007669"/>
    <property type="project" value="UniProtKB-UniRule"/>
</dbReference>
<organism evidence="18 19">
    <name type="scientific">Tepidamorphus gemmatus</name>
    <dbReference type="NCBI Taxonomy" id="747076"/>
    <lineage>
        <taxon>Bacteria</taxon>
        <taxon>Pseudomonadati</taxon>
        <taxon>Pseudomonadota</taxon>
        <taxon>Alphaproteobacteria</taxon>
        <taxon>Hyphomicrobiales</taxon>
        <taxon>Tepidamorphaceae</taxon>
        <taxon>Tepidamorphus</taxon>
    </lineage>
</organism>
<dbReference type="OrthoDB" id="7793094at2"/>
<dbReference type="Pfam" id="PF24877">
    <property type="entry name" value="ILV_EDD_C"/>
    <property type="match status" value="1"/>
</dbReference>
<feature type="modified residue" description="N6-carboxylysine" evidence="15">
    <location>
        <position position="131"/>
    </location>
</feature>
<comment type="catalytic activity">
    <reaction evidence="15">
        <text>(2R,3R)-2,3-dihydroxy-3-methylpentanoate = (S)-3-methyl-2-oxopentanoate + H2O</text>
        <dbReference type="Rhea" id="RHEA:27694"/>
        <dbReference type="ChEBI" id="CHEBI:15377"/>
        <dbReference type="ChEBI" id="CHEBI:35146"/>
        <dbReference type="ChEBI" id="CHEBI:49258"/>
        <dbReference type="EC" id="4.2.1.9"/>
    </reaction>
</comment>
<dbReference type="InterPro" id="IPR037237">
    <property type="entry name" value="IlvD/EDD_N"/>
</dbReference>
<comment type="cofactor">
    <cofactor evidence="15">
        <name>[2Fe-2S] cluster</name>
        <dbReference type="ChEBI" id="CHEBI:190135"/>
    </cofactor>
    <text evidence="15">Binds 1 [2Fe-2S] cluster per subunit. This cluster acts as a Lewis acid cofactor.</text>
</comment>
<evidence type="ECO:0000256" key="5">
    <source>
        <dbReference type="ARBA" id="ARBA00022723"/>
    </source>
</evidence>
<proteinExistence type="inferred from homology"/>
<evidence type="ECO:0000259" key="16">
    <source>
        <dbReference type="Pfam" id="PF00920"/>
    </source>
</evidence>
<comment type="similarity">
    <text evidence="2 15">Belongs to the IlvD/Edd family.</text>
</comment>
<comment type="pathway">
    <text evidence="12 15">Amino-acid biosynthesis; L-valine biosynthesis; L-valine from pyruvate: step 3/4.</text>
</comment>
<name>A0A4R3MJ83_9HYPH</name>
<keyword evidence="19" id="KW-1185">Reference proteome</keyword>
<evidence type="ECO:0000256" key="9">
    <source>
        <dbReference type="ARBA" id="ARBA00023239"/>
    </source>
</evidence>
<dbReference type="PANTHER" id="PTHR21000">
    <property type="entry name" value="DIHYDROXY-ACID DEHYDRATASE DAD"/>
    <property type="match status" value="1"/>
</dbReference>
<dbReference type="NCBIfam" id="TIGR00110">
    <property type="entry name" value="ilvD"/>
    <property type="match status" value="1"/>
</dbReference>
<keyword evidence="9 15" id="KW-0456">Lyase</keyword>
<comment type="function">
    <text evidence="15">Functions in the biosynthesis of branched-chain amino acids. Catalyzes the dehydration of (2R,3R)-2,3-dihydroxy-3-methylpentanoate (2,3-dihydroxy-3-methylvalerate) into 2-oxo-3-methylpentanoate (2-oxo-3-methylvalerate) and of (2R)-2,3-dihydroxy-3-methylbutanoate (2,3-dihydroxyisovalerate) into 2-oxo-3-methylbutanoate (2-oxoisovalerate), the penultimate precursor to L-isoleucine and L-valine, respectively.</text>
</comment>
<dbReference type="GO" id="GO:0009099">
    <property type="term" value="P:L-valine biosynthetic process"/>
    <property type="evidence" value="ECO:0007669"/>
    <property type="project" value="UniProtKB-UniRule"/>
</dbReference>
<dbReference type="SUPFAM" id="SSF143975">
    <property type="entry name" value="IlvD/EDD N-terminal domain-like"/>
    <property type="match status" value="1"/>
</dbReference>
<evidence type="ECO:0000256" key="13">
    <source>
        <dbReference type="ARBA" id="ARBA00029437"/>
    </source>
</evidence>
<dbReference type="Proteomes" id="UP000295678">
    <property type="component" value="Unassembled WGS sequence"/>
</dbReference>
<dbReference type="EMBL" id="SMAK01000001">
    <property type="protein sequence ID" value="TCT13444.1"/>
    <property type="molecule type" value="Genomic_DNA"/>
</dbReference>
<evidence type="ECO:0000256" key="14">
    <source>
        <dbReference type="ARBA" id="ARBA00029490"/>
    </source>
</evidence>
<evidence type="ECO:0000256" key="15">
    <source>
        <dbReference type="HAMAP-Rule" id="MF_00012"/>
    </source>
</evidence>
<accession>A0A4R3MJ83</accession>
<evidence type="ECO:0000256" key="2">
    <source>
        <dbReference type="ARBA" id="ARBA00006486"/>
    </source>
</evidence>
<dbReference type="InterPro" id="IPR050165">
    <property type="entry name" value="DHAD_IlvD/Edd"/>
</dbReference>
<dbReference type="GO" id="GO:0051537">
    <property type="term" value="F:2 iron, 2 sulfur cluster binding"/>
    <property type="evidence" value="ECO:0007669"/>
    <property type="project" value="UniProtKB-UniRule"/>
</dbReference>
<comment type="subunit">
    <text evidence="15">Homodimer.</text>
</comment>
<dbReference type="SUPFAM" id="SSF52016">
    <property type="entry name" value="LeuD/IlvD-like"/>
    <property type="match status" value="1"/>
</dbReference>
<evidence type="ECO:0000256" key="12">
    <source>
        <dbReference type="ARBA" id="ARBA00029436"/>
    </source>
</evidence>
<feature type="binding site" description="via carbamate group" evidence="15">
    <location>
        <position position="131"/>
    </location>
    <ligand>
        <name>Mg(2+)</name>
        <dbReference type="ChEBI" id="CHEBI:18420"/>
    </ligand>
</feature>
<evidence type="ECO:0000256" key="4">
    <source>
        <dbReference type="ARBA" id="ARBA00022714"/>
    </source>
</evidence>
<evidence type="ECO:0000256" key="7">
    <source>
        <dbReference type="ARBA" id="ARBA00023004"/>
    </source>
</evidence>
<dbReference type="GO" id="GO:0009097">
    <property type="term" value="P:isoleucine biosynthetic process"/>
    <property type="evidence" value="ECO:0007669"/>
    <property type="project" value="UniProtKB-UniRule"/>
</dbReference>
<feature type="domain" description="Dihydroxy-acid/6-phosphogluconate dehydratase C-terminal" evidence="17">
    <location>
        <begin position="369"/>
        <end position="559"/>
    </location>
</feature>
<evidence type="ECO:0000313" key="18">
    <source>
        <dbReference type="EMBL" id="TCT13444.1"/>
    </source>
</evidence>
<dbReference type="InterPro" id="IPR056740">
    <property type="entry name" value="ILV_EDD_C"/>
</dbReference>
<dbReference type="InterPro" id="IPR004404">
    <property type="entry name" value="DihydroxyA_deHydtase"/>
</dbReference>
<dbReference type="FunFam" id="3.50.30.80:FF:000001">
    <property type="entry name" value="Dihydroxy-acid dehydratase"/>
    <property type="match status" value="1"/>
</dbReference>
<evidence type="ECO:0000256" key="6">
    <source>
        <dbReference type="ARBA" id="ARBA00022842"/>
    </source>
</evidence>
<keyword evidence="7 15" id="KW-0408">Iron</keyword>
<dbReference type="HAMAP" id="MF_00012">
    <property type="entry name" value="IlvD"/>
    <property type="match status" value="1"/>
</dbReference>
<evidence type="ECO:0000256" key="11">
    <source>
        <dbReference type="ARBA" id="ARBA00029304"/>
    </source>
</evidence>
<gene>
    <name evidence="15" type="primary">ilvD</name>
    <name evidence="18" type="ORF">EDC22_101311</name>
</gene>
<dbReference type="PANTHER" id="PTHR21000:SF5">
    <property type="entry name" value="DIHYDROXY-ACID DEHYDRATASE, MITOCHONDRIAL"/>
    <property type="match status" value="1"/>
</dbReference>
<evidence type="ECO:0000256" key="3">
    <source>
        <dbReference type="ARBA" id="ARBA00022605"/>
    </source>
</evidence>
<dbReference type="RefSeq" id="WP_132804833.1">
    <property type="nucleotide sequence ID" value="NZ_SMAK01000001.1"/>
</dbReference>
<sequence>MTSDRPAGRRLRSRITTDGLDRAPHRAFMRGMGLSDADIARPFIGIVSTFGETTPCVGNLDIQAADAHAGVSEAGGTPRSFTTISVSDGISMNHQGMKCSLVSRELIADSVELVMRAHAYDGLVAFGGCDKNLPAMMMAMVRLNVPSVFVYGGAALVGALDGKDVSILTAYEAVGSAMTGTIGRDEVDRLERAALPTVGACPGQFTANTMAMVAEVLGLAPMGSAMLPAVDAARRGLNRRAGRLVMEILTNGGPLPRDMITRASLENACAIVAATGGSTNAAMHIPAIANEAGIRFTLADAAAVFERTPLIGNLQPGGRYYAQHVHAVGGVAVIVKELIRAGAIDGTAMTVTGRTLAEEVAGAPPPDGEVIRSVDNPISPNGGVIVLRGNLAPDGALIKVAGLKTLVHEGPARVFESEEECMAAIRRRAYAEGDVIIIRNEGPKGGPGMREMLGPTAVIYGQGMGEKVALVTDGRFSGATRGMCIGYVSPEAAAGGVLALVEAGDRIRIDALARRIDLLVDDAEIARRRAAWSPRPRRVKLSGVLQKYAAQVGSAHLGAVTHDGAAEWPIEEPEA</sequence>
<keyword evidence="6 15" id="KW-0460">Magnesium</keyword>
<reference evidence="18 19" key="1">
    <citation type="submission" date="2019-03" db="EMBL/GenBank/DDBJ databases">
        <title>Genomic Encyclopedia of Type Strains, Phase IV (KMG-IV): sequencing the most valuable type-strain genomes for metagenomic binning, comparative biology and taxonomic classification.</title>
        <authorList>
            <person name="Goeker M."/>
        </authorList>
    </citation>
    <scope>NUCLEOTIDE SEQUENCE [LARGE SCALE GENOMIC DNA]</scope>
    <source>
        <strain evidence="18 19">DSM 19345</strain>
    </source>
</reference>
<evidence type="ECO:0000256" key="1">
    <source>
        <dbReference type="ARBA" id="ARBA00001946"/>
    </source>
</evidence>
<keyword evidence="8 15" id="KW-0411">Iron-sulfur</keyword>
<feature type="active site" description="Proton acceptor" evidence="15">
    <location>
        <position position="477"/>
    </location>
</feature>
<feature type="domain" description="Dihydroxy-acid/6-phosphogluconate dehydratase N-terminal" evidence="16">
    <location>
        <begin position="41"/>
        <end position="358"/>
    </location>
</feature>
<evidence type="ECO:0000259" key="17">
    <source>
        <dbReference type="Pfam" id="PF24877"/>
    </source>
</evidence>
<dbReference type="InterPro" id="IPR000581">
    <property type="entry name" value="ILV_EDD_N"/>
</dbReference>
<keyword evidence="3 15" id="KW-0028">Amino-acid biosynthesis</keyword>